<accession>A0AAV4D8A1</accession>
<comment type="caution">
    <text evidence="1">The sequence shown here is derived from an EMBL/GenBank/DDBJ whole genome shotgun (WGS) entry which is preliminary data.</text>
</comment>
<dbReference type="Proteomes" id="UP000735302">
    <property type="component" value="Unassembled WGS sequence"/>
</dbReference>
<gene>
    <name evidence="1" type="ORF">PoB_006691900</name>
</gene>
<keyword evidence="2" id="KW-1185">Reference proteome</keyword>
<sequence>MLKKRLEKRQQEEIGWLLAMCKMKSRFKVTMASTSSSLVDILEHGARFKGAKVHKKAEGKFGTLPSVAEITARWWTGCINNQSIFQVWITNLRRTDPH</sequence>
<name>A0AAV4D8A1_9GAST</name>
<evidence type="ECO:0000313" key="2">
    <source>
        <dbReference type="Proteomes" id="UP000735302"/>
    </source>
</evidence>
<organism evidence="1 2">
    <name type="scientific">Plakobranchus ocellatus</name>
    <dbReference type="NCBI Taxonomy" id="259542"/>
    <lineage>
        <taxon>Eukaryota</taxon>
        <taxon>Metazoa</taxon>
        <taxon>Spiralia</taxon>
        <taxon>Lophotrochozoa</taxon>
        <taxon>Mollusca</taxon>
        <taxon>Gastropoda</taxon>
        <taxon>Heterobranchia</taxon>
        <taxon>Euthyneura</taxon>
        <taxon>Panpulmonata</taxon>
        <taxon>Sacoglossa</taxon>
        <taxon>Placobranchoidea</taxon>
        <taxon>Plakobranchidae</taxon>
        <taxon>Plakobranchus</taxon>
    </lineage>
</organism>
<dbReference type="EMBL" id="BLXT01007613">
    <property type="protein sequence ID" value="GFO40414.1"/>
    <property type="molecule type" value="Genomic_DNA"/>
</dbReference>
<evidence type="ECO:0000313" key="1">
    <source>
        <dbReference type="EMBL" id="GFO40414.1"/>
    </source>
</evidence>
<protein>
    <submittedName>
        <fullName evidence="1">Uncharacterized protein</fullName>
    </submittedName>
</protein>
<dbReference type="AlphaFoldDB" id="A0AAV4D8A1"/>
<reference evidence="1 2" key="1">
    <citation type="journal article" date="2021" name="Elife">
        <title>Chloroplast acquisition without the gene transfer in kleptoplastic sea slugs, Plakobranchus ocellatus.</title>
        <authorList>
            <person name="Maeda T."/>
            <person name="Takahashi S."/>
            <person name="Yoshida T."/>
            <person name="Shimamura S."/>
            <person name="Takaki Y."/>
            <person name="Nagai Y."/>
            <person name="Toyoda A."/>
            <person name="Suzuki Y."/>
            <person name="Arimoto A."/>
            <person name="Ishii H."/>
            <person name="Satoh N."/>
            <person name="Nishiyama T."/>
            <person name="Hasebe M."/>
            <person name="Maruyama T."/>
            <person name="Minagawa J."/>
            <person name="Obokata J."/>
            <person name="Shigenobu S."/>
        </authorList>
    </citation>
    <scope>NUCLEOTIDE SEQUENCE [LARGE SCALE GENOMIC DNA]</scope>
</reference>
<proteinExistence type="predicted"/>